<dbReference type="NCBIfam" id="TIGR00805">
    <property type="entry name" value="oat"/>
    <property type="match status" value="1"/>
</dbReference>
<comment type="subcellular location">
    <subcellularLocation>
        <location evidence="1 8">Cell membrane</location>
        <topology evidence="1 8">Multi-pass membrane protein</topology>
    </subcellularLocation>
</comment>
<evidence type="ECO:0000259" key="10">
    <source>
        <dbReference type="PROSITE" id="PS51465"/>
    </source>
</evidence>
<feature type="transmembrane region" description="Helical" evidence="8">
    <location>
        <begin position="412"/>
        <end position="439"/>
    </location>
</feature>
<sequence length="894" mass="98754">MASHSPPPPSVLALHRTPEEAPGSHCQPRQRLQNDLVSDPRAHEDPRRCRRGSKKVPVPLGSRCSCFSVRPVLGHRPSPASSSPILHFPNEILWRLTSSSRLSASLFPLPCLHFFCHPLHPSAVARDCRTLWPAGPSKRLLGKQARPATHNSKGNNTGTLANTTNMTEKTLLEENSKAKIVNNVEKGKSKISNEEQAYKILLDEEAIQDTRCGIGPFRSKWLQFLARKEVYLMVYCLVGVTNGMFFTYSVSVISTVEKRFKLTSKQTGTTLIGNDISQVILAIFLGYFGNFGHRPRWMGVGIMIASMSCFVAAIPHFIYGPGQDAIDLVEETSANLMGNYKGFNKTKKVELCYSQPEDTCGLENGGGGGAIIAPVIFLFFSQFLVGIAVSIFYSIGVTYLDDNINKKTYPIYYAATLLLRILGPVLGYLSGGKFLSMWIDPAYSPNLSKRDPRWLGAWWLGYLVIGTVLLITGNLLFLFPRKLPETIRREAKKVARQVEKDAEEGGNRSVEYFAAAIKKKKVEERPTLDNLRKALKRLFTNKIWVGNLFNTCTIVLAMSCYWNFKPKYLENQFRRSAAEANYYTGVASLASVSLGTALGGAIMRWVRPGPRFVSGYNIFITLFTCAGFIVLMFIGCEKLDVVGPIGSQMVPPCSSDCGCTDKFSPMCSEDQKTLYYSPCYAGCTAYSECSCITNATALLTTPFPAVNISSMQDGHKSMFGGGTSSYCPEPCDSFFYYLIVQIVIKTVTATARVSSSVIHLRSVDDEDKGVALGALTAFLSCFGLIPGPIIMGAVIDSACLLWDMSCGKRGNCWLYDSDIFRLAMHLVPAVFTFISVFGDIIVFYYSRQLDLYGERDNEIKVEKEAGETDESKPLNVVEEEAIESTGTSDMVLNV</sequence>
<dbReference type="PROSITE" id="PS51465">
    <property type="entry name" value="KAZAL_2"/>
    <property type="match status" value="1"/>
</dbReference>
<protein>
    <recommendedName>
        <fullName evidence="8">Solute carrier organic anion transporter family member</fullName>
    </recommendedName>
</protein>
<dbReference type="Pfam" id="PF03137">
    <property type="entry name" value="OATP"/>
    <property type="match status" value="1"/>
</dbReference>
<feature type="transmembrane region" description="Helical" evidence="8">
    <location>
        <begin position="770"/>
        <end position="795"/>
    </location>
</feature>
<feature type="transmembrane region" description="Helical" evidence="8">
    <location>
        <begin position="459"/>
        <end position="479"/>
    </location>
</feature>
<evidence type="ECO:0000256" key="9">
    <source>
        <dbReference type="SAM" id="MobiDB-lite"/>
    </source>
</evidence>
<dbReference type="GO" id="GO:0016323">
    <property type="term" value="C:basolateral plasma membrane"/>
    <property type="evidence" value="ECO:0007669"/>
    <property type="project" value="TreeGrafter"/>
</dbReference>
<keyword evidence="8" id="KW-0406">Ion transport</keyword>
<organism evidence="11 12">
    <name type="scientific">Penaeus vannamei</name>
    <name type="common">Whiteleg shrimp</name>
    <name type="synonym">Litopenaeus vannamei</name>
    <dbReference type="NCBI Taxonomy" id="6689"/>
    <lineage>
        <taxon>Eukaryota</taxon>
        <taxon>Metazoa</taxon>
        <taxon>Ecdysozoa</taxon>
        <taxon>Arthropoda</taxon>
        <taxon>Crustacea</taxon>
        <taxon>Multicrustacea</taxon>
        <taxon>Malacostraca</taxon>
        <taxon>Eumalacostraca</taxon>
        <taxon>Eucarida</taxon>
        <taxon>Decapoda</taxon>
        <taxon>Dendrobranchiata</taxon>
        <taxon>Penaeoidea</taxon>
        <taxon>Penaeidae</taxon>
        <taxon>Penaeus</taxon>
    </lineage>
</organism>
<feature type="transmembrane region" description="Helical" evidence="8">
    <location>
        <begin position="230"/>
        <end position="251"/>
    </location>
</feature>
<keyword evidence="7" id="KW-1015">Disulfide bond</keyword>
<dbReference type="InterPro" id="IPR002350">
    <property type="entry name" value="Kazal_dom"/>
</dbReference>
<dbReference type="Gene3D" id="1.20.1250.20">
    <property type="entry name" value="MFS general substrate transporter like domains"/>
    <property type="match status" value="1"/>
</dbReference>
<keyword evidence="8" id="KW-0813">Transport</keyword>
<reference evidence="11 12" key="2">
    <citation type="submission" date="2019-01" db="EMBL/GenBank/DDBJ databases">
        <title>The decoding of complex shrimp genome reveals the adaptation for benthos swimmer, frequently molting mechanism and breeding impact on genome.</title>
        <authorList>
            <person name="Sun Y."/>
            <person name="Gao Y."/>
            <person name="Yu Y."/>
        </authorList>
    </citation>
    <scope>NUCLEOTIDE SEQUENCE [LARGE SCALE GENOMIC DNA]</scope>
    <source>
        <tissue evidence="11">Muscle</tissue>
    </source>
</reference>
<evidence type="ECO:0000256" key="3">
    <source>
        <dbReference type="ARBA" id="ARBA00022475"/>
    </source>
</evidence>
<feature type="region of interest" description="Disordered" evidence="9">
    <location>
        <begin position="1"/>
        <end position="56"/>
    </location>
</feature>
<keyword evidence="6 8" id="KW-0472">Membrane</keyword>
<name>A0A3R7MQX4_PENVA</name>
<feature type="region of interest" description="Disordered" evidence="9">
    <location>
        <begin position="139"/>
        <end position="162"/>
    </location>
</feature>
<comment type="similarity">
    <text evidence="2 8">Belongs to the organo anion transporter (TC 2.A.60) family.</text>
</comment>
<keyword evidence="3" id="KW-1003">Cell membrane</keyword>
<keyword evidence="12" id="KW-1185">Reference proteome</keyword>
<proteinExistence type="inferred from homology"/>
<evidence type="ECO:0000256" key="7">
    <source>
        <dbReference type="ARBA" id="ARBA00023157"/>
    </source>
</evidence>
<dbReference type="PANTHER" id="PTHR11388">
    <property type="entry name" value="ORGANIC ANION TRANSPORTER"/>
    <property type="match status" value="1"/>
</dbReference>
<dbReference type="CDD" id="cd17336">
    <property type="entry name" value="MFS_SLCO_OATP"/>
    <property type="match status" value="1"/>
</dbReference>
<feature type="transmembrane region" description="Helical" evidence="8">
    <location>
        <begin position="615"/>
        <end position="634"/>
    </location>
</feature>
<keyword evidence="5 8" id="KW-1133">Transmembrane helix</keyword>
<dbReference type="GO" id="GO:0015347">
    <property type="term" value="F:sodium-independent organic anion transmembrane transporter activity"/>
    <property type="evidence" value="ECO:0007669"/>
    <property type="project" value="TreeGrafter"/>
</dbReference>
<dbReference type="SUPFAM" id="SSF103473">
    <property type="entry name" value="MFS general substrate transporter"/>
    <property type="match status" value="1"/>
</dbReference>
<feature type="compositionally biased region" description="Pro residues" evidence="9">
    <location>
        <begin position="1"/>
        <end position="10"/>
    </location>
</feature>
<feature type="transmembrane region" description="Helical" evidence="8">
    <location>
        <begin position="371"/>
        <end position="400"/>
    </location>
</feature>
<evidence type="ECO:0000256" key="1">
    <source>
        <dbReference type="ARBA" id="ARBA00004651"/>
    </source>
</evidence>
<feature type="transmembrane region" description="Helical" evidence="8">
    <location>
        <begin position="584"/>
        <end position="603"/>
    </location>
</feature>
<dbReference type="GO" id="GO:0006811">
    <property type="term" value="P:monoatomic ion transport"/>
    <property type="evidence" value="ECO:0007669"/>
    <property type="project" value="UniProtKB-KW"/>
</dbReference>
<evidence type="ECO:0000256" key="4">
    <source>
        <dbReference type="ARBA" id="ARBA00022692"/>
    </source>
</evidence>
<keyword evidence="4 8" id="KW-0812">Transmembrane</keyword>
<feature type="transmembrane region" description="Helical" evidence="8">
    <location>
        <begin position="734"/>
        <end position="758"/>
    </location>
</feature>
<dbReference type="InterPro" id="IPR036259">
    <property type="entry name" value="MFS_trans_sf"/>
</dbReference>
<dbReference type="EMBL" id="QCYY01000669">
    <property type="protein sequence ID" value="ROT83562.1"/>
    <property type="molecule type" value="Genomic_DNA"/>
</dbReference>
<dbReference type="OrthoDB" id="5062115at2759"/>
<feature type="compositionally biased region" description="Basic and acidic residues" evidence="9">
    <location>
        <begin position="38"/>
        <end position="47"/>
    </location>
</feature>
<feature type="transmembrane region" description="Helical" evidence="8">
    <location>
        <begin position="543"/>
        <end position="564"/>
    </location>
</feature>
<evidence type="ECO:0000313" key="11">
    <source>
        <dbReference type="EMBL" id="ROT83562.1"/>
    </source>
</evidence>
<reference evidence="11 12" key="1">
    <citation type="submission" date="2018-04" db="EMBL/GenBank/DDBJ databases">
        <authorList>
            <person name="Zhang X."/>
            <person name="Yuan J."/>
            <person name="Li F."/>
            <person name="Xiang J."/>
        </authorList>
    </citation>
    <scope>NUCLEOTIDE SEQUENCE [LARGE SCALE GENOMIC DNA]</scope>
    <source>
        <tissue evidence="11">Muscle</tissue>
    </source>
</reference>
<comment type="caution">
    <text evidence="8">Lacks conserved residue(s) required for the propagation of feature annotation.</text>
</comment>
<dbReference type="GO" id="GO:0043252">
    <property type="term" value="P:sodium-independent organic anion transport"/>
    <property type="evidence" value="ECO:0007669"/>
    <property type="project" value="TreeGrafter"/>
</dbReference>
<feature type="domain" description="Kazal-like" evidence="10">
    <location>
        <begin position="647"/>
        <end position="685"/>
    </location>
</feature>
<dbReference type="InterPro" id="IPR004156">
    <property type="entry name" value="OATP"/>
</dbReference>
<dbReference type="AlphaFoldDB" id="A0A3R7MQX4"/>
<comment type="caution">
    <text evidence="11">The sequence shown here is derived from an EMBL/GenBank/DDBJ whole genome shotgun (WGS) entry which is preliminary data.</text>
</comment>
<dbReference type="Proteomes" id="UP000283509">
    <property type="component" value="Unassembled WGS sequence"/>
</dbReference>
<evidence type="ECO:0000256" key="6">
    <source>
        <dbReference type="ARBA" id="ARBA00023136"/>
    </source>
</evidence>
<dbReference type="PANTHER" id="PTHR11388:SF76">
    <property type="entry name" value="SOLUTE CARRIER ORGANIC ANION TRANSPORTER FAMILY MEMBER"/>
    <property type="match status" value="1"/>
</dbReference>
<evidence type="ECO:0000256" key="2">
    <source>
        <dbReference type="ARBA" id="ARBA00009657"/>
    </source>
</evidence>
<evidence type="ECO:0000256" key="8">
    <source>
        <dbReference type="RuleBase" id="RU362056"/>
    </source>
</evidence>
<evidence type="ECO:0000256" key="5">
    <source>
        <dbReference type="ARBA" id="ARBA00022989"/>
    </source>
</evidence>
<gene>
    <name evidence="11" type="ORF">C7M84_023254</name>
</gene>
<feature type="transmembrane region" description="Helical" evidence="8">
    <location>
        <begin position="823"/>
        <end position="845"/>
    </location>
</feature>
<evidence type="ECO:0000313" key="12">
    <source>
        <dbReference type="Proteomes" id="UP000283509"/>
    </source>
</evidence>
<accession>A0A3R7MQX4</accession>
<feature type="transmembrane region" description="Helical" evidence="8">
    <location>
        <begin position="300"/>
        <end position="319"/>
    </location>
</feature>